<gene>
    <name evidence="2" type="ORF">AFUS01_LOCUS44913</name>
</gene>
<dbReference type="AlphaFoldDB" id="A0A8J2LQE6"/>
<dbReference type="EMBL" id="CAJVCH010570667">
    <property type="protein sequence ID" value="CAG7835556.1"/>
    <property type="molecule type" value="Genomic_DNA"/>
</dbReference>
<dbReference type="Proteomes" id="UP000708208">
    <property type="component" value="Unassembled WGS sequence"/>
</dbReference>
<keyword evidence="1" id="KW-1133">Transmembrane helix</keyword>
<keyword evidence="1" id="KW-0812">Transmembrane</keyword>
<name>A0A8J2LQE6_9HEXA</name>
<keyword evidence="1" id="KW-0472">Membrane</keyword>
<feature type="transmembrane region" description="Helical" evidence="1">
    <location>
        <begin position="51"/>
        <end position="75"/>
    </location>
</feature>
<evidence type="ECO:0000313" key="2">
    <source>
        <dbReference type="EMBL" id="CAG7835556.1"/>
    </source>
</evidence>
<proteinExistence type="predicted"/>
<evidence type="ECO:0000313" key="3">
    <source>
        <dbReference type="Proteomes" id="UP000708208"/>
    </source>
</evidence>
<organism evidence="2 3">
    <name type="scientific">Allacma fusca</name>
    <dbReference type="NCBI Taxonomy" id="39272"/>
    <lineage>
        <taxon>Eukaryota</taxon>
        <taxon>Metazoa</taxon>
        <taxon>Ecdysozoa</taxon>
        <taxon>Arthropoda</taxon>
        <taxon>Hexapoda</taxon>
        <taxon>Collembola</taxon>
        <taxon>Symphypleona</taxon>
        <taxon>Sminthuridae</taxon>
        <taxon>Allacma</taxon>
    </lineage>
</organism>
<evidence type="ECO:0000256" key="1">
    <source>
        <dbReference type="SAM" id="Phobius"/>
    </source>
</evidence>
<reference evidence="2" key="1">
    <citation type="submission" date="2021-06" db="EMBL/GenBank/DDBJ databases">
        <authorList>
            <person name="Hodson N. C."/>
            <person name="Mongue J. A."/>
            <person name="Jaron S. K."/>
        </authorList>
    </citation>
    <scope>NUCLEOTIDE SEQUENCE</scope>
</reference>
<protein>
    <submittedName>
        <fullName evidence="2">Uncharacterized protein</fullName>
    </submittedName>
</protein>
<accession>A0A8J2LQE6</accession>
<sequence>MDSIGANQFPKIVKVLSHRSGRFYFGPNDPFAVALMESRTRTGSISQDNPMVVTSVAAGVLGVILVIVIIFSVWIRRRCYSPEEMRHRLAHTSRAQCTNASLSSSSFVYTIPRVHTNAIVISVPDQPSSDPTLQKVEVV</sequence>
<keyword evidence="3" id="KW-1185">Reference proteome</keyword>
<comment type="caution">
    <text evidence="2">The sequence shown here is derived from an EMBL/GenBank/DDBJ whole genome shotgun (WGS) entry which is preliminary data.</text>
</comment>